<gene>
    <name evidence="1" type="ORF">KP79_PYT19201</name>
</gene>
<keyword evidence="2" id="KW-1185">Reference proteome</keyword>
<protein>
    <submittedName>
        <fullName evidence="1">Uncharacterized protein</fullName>
    </submittedName>
</protein>
<proteinExistence type="predicted"/>
<comment type="caution">
    <text evidence="1">The sequence shown here is derived from an EMBL/GenBank/DDBJ whole genome shotgun (WGS) entry which is preliminary data.</text>
</comment>
<reference evidence="1 2" key="1">
    <citation type="journal article" date="2017" name="Nat. Ecol. Evol.">
        <title>Scallop genome provides insights into evolution of bilaterian karyotype and development.</title>
        <authorList>
            <person name="Wang S."/>
            <person name="Zhang J."/>
            <person name="Jiao W."/>
            <person name="Li J."/>
            <person name="Xun X."/>
            <person name="Sun Y."/>
            <person name="Guo X."/>
            <person name="Huan P."/>
            <person name="Dong B."/>
            <person name="Zhang L."/>
            <person name="Hu X."/>
            <person name="Sun X."/>
            <person name="Wang J."/>
            <person name="Zhao C."/>
            <person name="Wang Y."/>
            <person name="Wang D."/>
            <person name="Huang X."/>
            <person name="Wang R."/>
            <person name="Lv J."/>
            <person name="Li Y."/>
            <person name="Zhang Z."/>
            <person name="Liu B."/>
            <person name="Lu W."/>
            <person name="Hui Y."/>
            <person name="Liang J."/>
            <person name="Zhou Z."/>
            <person name="Hou R."/>
            <person name="Li X."/>
            <person name="Liu Y."/>
            <person name="Li H."/>
            <person name="Ning X."/>
            <person name="Lin Y."/>
            <person name="Zhao L."/>
            <person name="Xing Q."/>
            <person name="Dou J."/>
            <person name="Li Y."/>
            <person name="Mao J."/>
            <person name="Guo H."/>
            <person name="Dou H."/>
            <person name="Li T."/>
            <person name="Mu C."/>
            <person name="Jiang W."/>
            <person name="Fu Q."/>
            <person name="Fu X."/>
            <person name="Miao Y."/>
            <person name="Liu J."/>
            <person name="Yu Q."/>
            <person name="Li R."/>
            <person name="Liao H."/>
            <person name="Li X."/>
            <person name="Kong Y."/>
            <person name="Jiang Z."/>
            <person name="Chourrout D."/>
            <person name="Li R."/>
            <person name="Bao Z."/>
        </authorList>
    </citation>
    <scope>NUCLEOTIDE SEQUENCE [LARGE SCALE GENOMIC DNA]</scope>
    <source>
        <strain evidence="1 2">PY_sf001</strain>
    </source>
</reference>
<sequence>MDPPEWMQSLENDMVVELSKHLSPGLKERWADFDCRLKTYLSPVCRANLTNIHQAFDALKNKEDIRIGDYKVLRDMVNPIHVKMGDIIDDYTARMQAGNGEPDTKDTKVNDMEASEKMKKLENEMAVELNKHLHPRLQSKWADFDNLLSGYLDEACRAGLENIFMVIDELSNMEKISIGNYTVLREMVTPIHVDMRDIIDKYTAKIILQFERERMRDVNQ</sequence>
<dbReference type="AlphaFoldDB" id="A0A210PW29"/>
<accession>A0A210PW29</accession>
<organism evidence="1 2">
    <name type="scientific">Mizuhopecten yessoensis</name>
    <name type="common">Japanese scallop</name>
    <name type="synonym">Patinopecten yessoensis</name>
    <dbReference type="NCBI Taxonomy" id="6573"/>
    <lineage>
        <taxon>Eukaryota</taxon>
        <taxon>Metazoa</taxon>
        <taxon>Spiralia</taxon>
        <taxon>Lophotrochozoa</taxon>
        <taxon>Mollusca</taxon>
        <taxon>Bivalvia</taxon>
        <taxon>Autobranchia</taxon>
        <taxon>Pteriomorphia</taxon>
        <taxon>Pectinida</taxon>
        <taxon>Pectinoidea</taxon>
        <taxon>Pectinidae</taxon>
        <taxon>Mizuhopecten</taxon>
    </lineage>
</organism>
<dbReference type="EMBL" id="NEDP02005456">
    <property type="protein sequence ID" value="OWF40676.1"/>
    <property type="molecule type" value="Genomic_DNA"/>
</dbReference>
<evidence type="ECO:0000313" key="1">
    <source>
        <dbReference type="EMBL" id="OWF40676.1"/>
    </source>
</evidence>
<evidence type="ECO:0000313" key="2">
    <source>
        <dbReference type="Proteomes" id="UP000242188"/>
    </source>
</evidence>
<dbReference type="Proteomes" id="UP000242188">
    <property type="component" value="Unassembled WGS sequence"/>
</dbReference>
<name>A0A210PW29_MIZYE</name>